<evidence type="ECO:0000256" key="13">
    <source>
        <dbReference type="PIRSR" id="PIRSR037913-3"/>
    </source>
</evidence>
<keyword evidence="8 10" id="KW-0539">Nucleus</keyword>
<evidence type="ECO:0000256" key="6">
    <source>
        <dbReference type="ARBA" id="ARBA00023015"/>
    </source>
</evidence>
<comment type="catalytic activity">
    <reaction evidence="10">
        <text>N(6)-acetyl-L-lysyl-[histone] + H2O = L-lysyl-[histone] + acetate</text>
        <dbReference type="Rhea" id="RHEA:58196"/>
        <dbReference type="Rhea" id="RHEA-COMP:9845"/>
        <dbReference type="Rhea" id="RHEA-COMP:11338"/>
        <dbReference type="ChEBI" id="CHEBI:15377"/>
        <dbReference type="ChEBI" id="CHEBI:29969"/>
        <dbReference type="ChEBI" id="CHEBI:30089"/>
        <dbReference type="ChEBI" id="CHEBI:61930"/>
        <dbReference type="EC" id="3.5.1.98"/>
    </reaction>
</comment>
<evidence type="ECO:0000256" key="3">
    <source>
        <dbReference type="ARBA" id="ARBA00022491"/>
    </source>
</evidence>
<dbReference type="PANTHER" id="PTHR10625:SF10">
    <property type="entry name" value="HISTONE DEACETYLASE HDAC1"/>
    <property type="match status" value="1"/>
</dbReference>
<evidence type="ECO:0000256" key="14">
    <source>
        <dbReference type="SAM" id="MobiDB-lite"/>
    </source>
</evidence>
<evidence type="ECO:0000256" key="8">
    <source>
        <dbReference type="ARBA" id="ARBA00023242"/>
    </source>
</evidence>
<evidence type="ECO:0000256" key="7">
    <source>
        <dbReference type="ARBA" id="ARBA00023163"/>
    </source>
</evidence>
<keyword evidence="6 10" id="KW-0805">Transcription regulation</keyword>
<evidence type="ECO:0000256" key="4">
    <source>
        <dbReference type="ARBA" id="ARBA00022801"/>
    </source>
</evidence>
<feature type="domain" description="Histone deacetylase" evidence="15">
    <location>
        <begin position="26"/>
        <end position="314"/>
    </location>
</feature>
<keyword evidence="4 10" id="KW-0378">Hydrolase</keyword>
<keyword evidence="17" id="KW-1185">Reference proteome</keyword>
<dbReference type="FunFam" id="3.40.800.20:FF:000001">
    <property type="entry name" value="Histone deacetylase"/>
    <property type="match status" value="1"/>
</dbReference>
<protein>
    <recommendedName>
        <fullName evidence="2 10">Histone deacetylase</fullName>
        <ecNumber evidence="2 10">3.5.1.98</ecNumber>
    </recommendedName>
</protein>
<comment type="similarity">
    <text evidence="9 10">Belongs to the histone deacetylase family. HD Type 1 subfamily.</text>
</comment>
<evidence type="ECO:0000256" key="2">
    <source>
        <dbReference type="ARBA" id="ARBA00012111"/>
    </source>
</evidence>
<dbReference type="SUPFAM" id="SSF52768">
    <property type="entry name" value="Arginase/deacetylase"/>
    <property type="match status" value="1"/>
</dbReference>
<dbReference type="STRING" id="1095630.A0A2J6TQU2"/>
<organism evidence="16 17">
    <name type="scientific">Hyaloscypha bicolor E</name>
    <dbReference type="NCBI Taxonomy" id="1095630"/>
    <lineage>
        <taxon>Eukaryota</taxon>
        <taxon>Fungi</taxon>
        <taxon>Dikarya</taxon>
        <taxon>Ascomycota</taxon>
        <taxon>Pezizomycotina</taxon>
        <taxon>Leotiomycetes</taxon>
        <taxon>Helotiales</taxon>
        <taxon>Hyaloscyphaceae</taxon>
        <taxon>Hyaloscypha</taxon>
        <taxon>Hyaloscypha bicolor</taxon>
    </lineage>
</organism>
<sequence length="449" mass="51105">MRNTIKHRVSYFYDSDVGDFAYEPGHPMKPHRIRLTHALVVSYGLYKRMEIFRAKPASRHDMTQFHNDDYIDFLYRVTPENMDHLRAEQIKYNVGSDSPVFDGLFDFCGISAGGSMEGASRLNKGKCEIAINWAGGLHHAKKIEASGFCYVNDIVLAILELLRFHRRVLYIDIDVHHGDGVEEAFYTTDRVMTVSLHKYGEFFPGTGDVRDVGIAKGKNHSVNFPLKDGIDDESYKYIFEKVIGKVMETYRPEAIVLQCGADSLNSDKLGSFNLSSAGHANCVSFVKSFNLPLLVLGGGGYTMRNVARAWSYETGICVGKEMFEEIPYHEYYGYYSPDFKLAIRPSTAENHNSRQYLDEITTLILENLKQVTFAPSVQMSDIPQQSMGMTAEEEAKQNDLDEDKNKDVRTTQYRKDKMVVDEDGYVSDSEGEDDELSPRPLKRRMRLNQ</sequence>
<dbReference type="PRINTS" id="PR01271">
    <property type="entry name" value="HISDACETLASE"/>
</dbReference>
<feature type="binding site" evidence="12">
    <location>
        <position position="97"/>
    </location>
    <ligand>
        <name>substrate</name>
    </ligand>
</feature>
<reference evidence="16 17" key="1">
    <citation type="submission" date="2016-04" db="EMBL/GenBank/DDBJ databases">
        <title>A degradative enzymes factory behind the ericoid mycorrhizal symbiosis.</title>
        <authorList>
            <consortium name="DOE Joint Genome Institute"/>
            <person name="Martino E."/>
            <person name="Morin E."/>
            <person name="Grelet G."/>
            <person name="Kuo A."/>
            <person name="Kohler A."/>
            <person name="Daghino S."/>
            <person name="Barry K."/>
            <person name="Choi C."/>
            <person name="Cichocki N."/>
            <person name="Clum A."/>
            <person name="Copeland A."/>
            <person name="Hainaut M."/>
            <person name="Haridas S."/>
            <person name="Labutti K."/>
            <person name="Lindquist E."/>
            <person name="Lipzen A."/>
            <person name="Khouja H.-R."/>
            <person name="Murat C."/>
            <person name="Ohm R."/>
            <person name="Olson A."/>
            <person name="Spatafora J."/>
            <person name="Veneault-Fourrey C."/>
            <person name="Henrissat B."/>
            <person name="Grigoriev I."/>
            <person name="Martin F."/>
            <person name="Perotto S."/>
        </authorList>
    </citation>
    <scope>NUCLEOTIDE SEQUENCE [LARGE SCALE GENOMIC DNA]</scope>
    <source>
        <strain evidence="16 17">E</strain>
    </source>
</reference>
<evidence type="ECO:0000313" key="16">
    <source>
        <dbReference type="EMBL" id="PMD65394.1"/>
    </source>
</evidence>
<dbReference type="InterPro" id="IPR037138">
    <property type="entry name" value="His_deacetylse_dom_sf"/>
</dbReference>
<dbReference type="InParanoid" id="A0A2J6TQU2"/>
<dbReference type="GO" id="GO:0033698">
    <property type="term" value="C:Rpd3L complex"/>
    <property type="evidence" value="ECO:0007669"/>
    <property type="project" value="UniProtKB-ARBA"/>
</dbReference>
<dbReference type="PANTHER" id="PTHR10625">
    <property type="entry name" value="HISTONE DEACETYLASE HDAC1-RELATED"/>
    <property type="match status" value="1"/>
</dbReference>
<dbReference type="GO" id="GO:0046872">
    <property type="term" value="F:metal ion binding"/>
    <property type="evidence" value="ECO:0007669"/>
    <property type="project" value="UniProtKB-KW"/>
</dbReference>
<dbReference type="InterPro" id="IPR023696">
    <property type="entry name" value="Ureohydrolase_dom_sf"/>
</dbReference>
<feature type="binding site" evidence="13">
    <location>
        <position position="262"/>
    </location>
    <ligand>
        <name>a divalent metal cation</name>
        <dbReference type="ChEBI" id="CHEBI:60240"/>
    </ligand>
</feature>
<dbReference type="OrthoDB" id="1918432at2759"/>
<keyword evidence="7 10" id="KW-0804">Transcription</keyword>
<evidence type="ECO:0000313" key="17">
    <source>
        <dbReference type="Proteomes" id="UP000235371"/>
    </source>
</evidence>
<comment type="subcellular location">
    <subcellularLocation>
        <location evidence="1 10">Nucleus</location>
    </subcellularLocation>
</comment>
<feature type="compositionally biased region" description="Basic residues" evidence="14">
    <location>
        <begin position="440"/>
        <end position="449"/>
    </location>
</feature>
<feature type="binding site" evidence="12">
    <location>
        <position position="301"/>
    </location>
    <ligand>
        <name>substrate</name>
    </ligand>
</feature>
<evidence type="ECO:0000256" key="1">
    <source>
        <dbReference type="ARBA" id="ARBA00004123"/>
    </source>
</evidence>
<dbReference type="GeneID" id="36582002"/>
<dbReference type="InterPro" id="IPR000286">
    <property type="entry name" value="HDACs"/>
</dbReference>
<keyword evidence="3" id="KW-0678">Repressor</keyword>
<feature type="active site" description="Proton acceptor" evidence="11">
    <location>
        <position position="139"/>
    </location>
</feature>
<feature type="binding site" evidence="12">
    <location>
        <position position="147"/>
    </location>
    <ligand>
        <name>substrate</name>
    </ligand>
</feature>
<dbReference type="RefSeq" id="XP_024742298.1">
    <property type="nucleotide sequence ID" value="XM_024873922.1"/>
</dbReference>
<dbReference type="AlphaFoldDB" id="A0A2J6TQU2"/>
<evidence type="ECO:0000259" key="15">
    <source>
        <dbReference type="Pfam" id="PF00850"/>
    </source>
</evidence>
<keyword evidence="5 10" id="KW-0156">Chromatin regulator</keyword>
<dbReference type="Pfam" id="PF00850">
    <property type="entry name" value="Hist_deacetyl"/>
    <property type="match status" value="1"/>
</dbReference>
<evidence type="ECO:0000256" key="9">
    <source>
        <dbReference type="ARBA" id="ARBA00061569"/>
    </source>
</evidence>
<evidence type="ECO:0000256" key="11">
    <source>
        <dbReference type="PIRSR" id="PIRSR037913-1"/>
    </source>
</evidence>
<dbReference type="InterPro" id="IPR023801">
    <property type="entry name" value="His_deacetylse_dom"/>
</dbReference>
<keyword evidence="13" id="KW-0479">Metal-binding</keyword>
<dbReference type="GO" id="GO:0141221">
    <property type="term" value="F:histone deacetylase activity, hydrolytic mechanism"/>
    <property type="evidence" value="ECO:0007669"/>
    <property type="project" value="UniProtKB-EC"/>
</dbReference>
<dbReference type="GO" id="GO:0032221">
    <property type="term" value="C:Rpd3S complex"/>
    <property type="evidence" value="ECO:0007669"/>
    <property type="project" value="UniProtKB-ARBA"/>
</dbReference>
<dbReference type="EC" id="3.5.1.98" evidence="2 10"/>
<feature type="region of interest" description="Disordered" evidence="14">
    <location>
        <begin position="387"/>
        <end position="449"/>
    </location>
</feature>
<dbReference type="Gene3D" id="3.40.800.20">
    <property type="entry name" value="Histone deacetylase domain"/>
    <property type="match status" value="1"/>
</dbReference>
<dbReference type="EMBL" id="KZ613746">
    <property type="protein sequence ID" value="PMD65394.1"/>
    <property type="molecule type" value="Genomic_DNA"/>
</dbReference>
<dbReference type="Proteomes" id="UP000235371">
    <property type="component" value="Unassembled WGS sequence"/>
</dbReference>
<accession>A0A2J6TQU2</accession>
<dbReference type="GO" id="GO:0070210">
    <property type="term" value="C:Rpd3L-Expanded complex"/>
    <property type="evidence" value="ECO:0007669"/>
    <property type="project" value="TreeGrafter"/>
</dbReference>
<gene>
    <name evidence="16" type="ORF">K444DRAFT_519055</name>
</gene>
<evidence type="ECO:0000256" key="12">
    <source>
        <dbReference type="PIRSR" id="PIRSR037913-2"/>
    </source>
</evidence>
<evidence type="ECO:0000256" key="10">
    <source>
        <dbReference type="PIRNR" id="PIRNR037913"/>
    </source>
</evidence>
<feature type="binding site" evidence="13">
    <location>
        <position position="176"/>
    </location>
    <ligand>
        <name>a divalent metal cation</name>
        <dbReference type="ChEBI" id="CHEBI:60240"/>
    </ligand>
</feature>
<feature type="compositionally biased region" description="Acidic residues" evidence="14">
    <location>
        <begin position="421"/>
        <end position="435"/>
    </location>
</feature>
<dbReference type="GO" id="GO:0031507">
    <property type="term" value="P:heterochromatin formation"/>
    <property type="evidence" value="ECO:0007669"/>
    <property type="project" value="TreeGrafter"/>
</dbReference>
<feature type="compositionally biased region" description="Basic and acidic residues" evidence="14">
    <location>
        <begin position="393"/>
        <end position="420"/>
    </location>
</feature>
<name>A0A2J6TQU2_9HELO</name>
<dbReference type="PIRSF" id="PIRSF037913">
    <property type="entry name" value="His_deacetylse_1"/>
    <property type="match status" value="1"/>
</dbReference>
<feature type="binding site" evidence="13">
    <location>
        <position position="174"/>
    </location>
    <ligand>
        <name>a divalent metal cation</name>
        <dbReference type="ChEBI" id="CHEBI:60240"/>
    </ligand>
</feature>
<dbReference type="InterPro" id="IPR003084">
    <property type="entry name" value="HDAC_I/II"/>
</dbReference>
<proteinExistence type="inferred from homology"/>
<evidence type="ECO:0000256" key="5">
    <source>
        <dbReference type="ARBA" id="ARBA00022853"/>
    </source>
</evidence>
<dbReference type="PRINTS" id="PR01270">
    <property type="entry name" value="HDASUPER"/>
</dbReference>